<accession>A0ABW4TE77</accession>
<organism evidence="1 2">
    <name type="scientific">Nonomuraea mangrovi</name>
    <dbReference type="NCBI Taxonomy" id="2316207"/>
    <lineage>
        <taxon>Bacteria</taxon>
        <taxon>Bacillati</taxon>
        <taxon>Actinomycetota</taxon>
        <taxon>Actinomycetes</taxon>
        <taxon>Streptosporangiales</taxon>
        <taxon>Streptosporangiaceae</taxon>
        <taxon>Nonomuraea</taxon>
    </lineage>
</organism>
<evidence type="ECO:0000313" key="2">
    <source>
        <dbReference type="Proteomes" id="UP001597368"/>
    </source>
</evidence>
<name>A0ABW4TE77_9ACTN</name>
<proteinExistence type="predicted"/>
<dbReference type="Proteomes" id="UP001597368">
    <property type="component" value="Unassembled WGS sequence"/>
</dbReference>
<dbReference type="RefSeq" id="WP_379583463.1">
    <property type="nucleotide sequence ID" value="NZ_JBHUFV010000106.1"/>
</dbReference>
<evidence type="ECO:0000313" key="1">
    <source>
        <dbReference type="EMBL" id="MFD1940343.1"/>
    </source>
</evidence>
<gene>
    <name evidence="1" type="ORF">ACFSKW_53680</name>
</gene>
<reference evidence="2" key="1">
    <citation type="journal article" date="2019" name="Int. J. Syst. Evol. Microbiol.">
        <title>The Global Catalogue of Microorganisms (GCM) 10K type strain sequencing project: providing services to taxonomists for standard genome sequencing and annotation.</title>
        <authorList>
            <consortium name="The Broad Institute Genomics Platform"/>
            <consortium name="The Broad Institute Genome Sequencing Center for Infectious Disease"/>
            <person name="Wu L."/>
            <person name="Ma J."/>
        </authorList>
    </citation>
    <scope>NUCLEOTIDE SEQUENCE [LARGE SCALE GENOMIC DNA]</scope>
    <source>
        <strain evidence="2">ICMP 6774ER</strain>
    </source>
</reference>
<keyword evidence="2" id="KW-1185">Reference proteome</keyword>
<dbReference type="EMBL" id="JBHUFV010000106">
    <property type="protein sequence ID" value="MFD1940343.1"/>
    <property type="molecule type" value="Genomic_DNA"/>
</dbReference>
<comment type="caution">
    <text evidence="1">The sequence shown here is derived from an EMBL/GenBank/DDBJ whole genome shotgun (WGS) entry which is preliminary data.</text>
</comment>
<protein>
    <submittedName>
        <fullName evidence="1">Uncharacterized protein</fullName>
    </submittedName>
</protein>
<sequence>MTDRRTAFITGLRDLATYFEANPNVPLPLQGITALYFPPKADDEEMRADIDHVAALLGSEIDPNDLQFGHYKTGLSFGPVRYEALAILADARARHEAANSYRDNIALT</sequence>